<name>A0AAD5US27_9FUNG</name>
<dbReference type="AlphaFoldDB" id="A0AAD5US27"/>
<dbReference type="Proteomes" id="UP001210925">
    <property type="component" value="Unassembled WGS sequence"/>
</dbReference>
<protein>
    <submittedName>
        <fullName evidence="2">Uncharacterized protein</fullName>
    </submittedName>
</protein>
<evidence type="ECO:0000313" key="3">
    <source>
        <dbReference type="Proteomes" id="UP001210925"/>
    </source>
</evidence>
<accession>A0AAD5US27</accession>
<proteinExistence type="predicted"/>
<sequence length="193" mass="22370">MQKLSRLQEYAHDPTRYDTNPYIDTSVLKPKEDYSPINISYQDISGSLPSLLSTPWNPNFDYSSPDEVKTVNPLDINPVMCYNQPLNLGSPFAIGMDLSSTSPESNWLPFGQVDYSLSYDNRGEYAEYSPIMKKQKPLQELVENQDEDSDWEPIKKPKRKSNRVAKRSKRVVLIQQNNLTIYRDFNDHENKEN</sequence>
<feature type="region of interest" description="Disordered" evidence="1">
    <location>
        <begin position="140"/>
        <end position="168"/>
    </location>
</feature>
<comment type="caution">
    <text evidence="2">The sequence shown here is derived from an EMBL/GenBank/DDBJ whole genome shotgun (WGS) entry which is preliminary data.</text>
</comment>
<dbReference type="EMBL" id="JADGKB010000001">
    <property type="protein sequence ID" value="KAJ3262651.1"/>
    <property type="molecule type" value="Genomic_DNA"/>
</dbReference>
<feature type="compositionally biased region" description="Basic residues" evidence="1">
    <location>
        <begin position="156"/>
        <end position="168"/>
    </location>
</feature>
<gene>
    <name evidence="2" type="ORF">HK103_000180</name>
</gene>
<reference evidence="2" key="1">
    <citation type="submission" date="2020-05" db="EMBL/GenBank/DDBJ databases">
        <title>Phylogenomic resolution of chytrid fungi.</title>
        <authorList>
            <person name="Stajich J.E."/>
            <person name="Amses K."/>
            <person name="Simmons R."/>
            <person name="Seto K."/>
            <person name="Myers J."/>
            <person name="Bonds A."/>
            <person name="Quandt C.A."/>
            <person name="Barry K."/>
            <person name="Liu P."/>
            <person name="Grigoriev I."/>
            <person name="Longcore J.E."/>
            <person name="James T.Y."/>
        </authorList>
    </citation>
    <scope>NUCLEOTIDE SEQUENCE</scope>
    <source>
        <strain evidence="2">PLAUS21</strain>
    </source>
</reference>
<organism evidence="2 3">
    <name type="scientific">Boothiomyces macroporosus</name>
    <dbReference type="NCBI Taxonomy" id="261099"/>
    <lineage>
        <taxon>Eukaryota</taxon>
        <taxon>Fungi</taxon>
        <taxon>Fungi incertae sedis</taxon>
        <taxon>Chytridiomycota</taxon>
        <taxon>Chytridiomycota incertae sedis</taxon>
        <taxon>Chytridiomycetes</taxon>
        <taxon>Rhizophydiales</taxon>
        <taxon>Terramycetaceae</taxon>
        <taxon>Boothiomyces</taxon>
    </lineage>
</organism>
<evidence type="ECO:0000256" key="1">
    <source>
        <dbReference type="SAM" id="MobiDB-lite"/>
    </source>
</evidence>
<evidence type="ECO:0000313" key="2">
    <source>
        <dbReference type="EMBL" id="KAJ3262651.1"/>
    </source>
</evidence>
<keyword evidence="3" id="KW-1185">Reference proteome</keyword>
<feature type="region of interest" description="Disordered" evidence="1">
    <location>
        <begin position="1"/>
        <end position="23"/>
    </location>
</feature>